<evidence type="ECO:0000256" key="2">
    <source>
        <dbReference type="ARBA" id="ARBA00022723"/>
    </source>
</evidence>
<reference evidence="7" key="1">
    <citation type="submission" date="2017-02" db="EMBL/GenBank/DDBJ databases">
        <authorList>
            <person name="Varghese N."/>
            <person name="Submissions S."/>
        </authorList>
    </citation>
    <scope>NUCLEOTIDE SEQUENCE [LARGE SCALE GENOMIC DNA]</scope>
    <source>
        <strain evidence="7">DSM 22270</strain>
    </source>
</reference>
<proteinExistence type="predicted"/>
<sequence>MEFEKMKFKNLYKYLLVVAVILTAAAGCKRDPNDPGKEYAPNMYLPVGYEPYKQEKANPINPMGLTMRLPVAGTVARRNYQTSFGQADSASTDLMVYNIPADSIAIAERDLKNPIPLNENTLAEGKVLYDRYCQHCHGATGAGDGKVAAMYKGVPNYASDAYKNLNEGHIFHVITHGKARMWPHGSQINPEERWKIVHYVQKLQKGA</sequence>
<dbReference type="Proteomes" id="UP000190897">
    <property type="component" value="Unassembled WGS sequence"/>
</dbReference>
<dbReference type="GO" id="GO:0046872">
    <property type="term" value="F:metal ion binding"/>
    <property type="evidence" value="ECO:0007669"/>
    <property type="project" value="UniProtKB-KW"/>
</dbReference>
<dbReference type="Pfam" id="PF13442">
    <property type="entry name" value="Cytochrome_CBB3"/>
    <property type="match status" value="1"/>
</dbReference>
<evidence type="ECO:0000256" key="4">
    <source>
        <dbReference type="PROSITE-ProRule" id="PRU00433"/>
    </source>
</evidence>
<name>A0A1T5GN60_9BACT</name>
<dbReference type="InterPro" id="IPR036909">
    <property type="entry name" value="Cyt_c-like_dom_sf"/>
</dbReference>
<dbReference type="PROSITE" id="PS51257">
    <property type="entry name" value="PROKAR_LIPOPROTEIN"/>
    <property type="match status" value="1"/>
</dbReference>
<evidence type="ECO:0000313" key="7">
    <source>
        <dbReference type="Proteomes" id="UP000190897"/>
    </source>
</evidence>
<dbReference type="OrthoDB" id="9796771at2"/>
<feature type="domain" description="Cytochrome c" evidence="5">
    <location>
        <begin position="120"/>
        <end position="204"/>
    </location>
</feature>
<accession>A0A1T5GN60</accession>
<keyword evidence="1 4" id="KW-0349">Heme</keyword>
<evidence type="ECO:0000313" key="6">
    <source>
        <dbReference type="EMBL" id="SKC09856.1"/>
    </source>
</evidence>
<dbReference type="GO" id="GO:0009055">
    <property type="term" value="F:electron transfer activity"/>
    <property type="evidence" value="ECO:0007669"/>
    <property type="project" value="InterPro"/>
</dbReference>
<keyword evidence="7" id="KW-1185">Reference proteome</keyword>
<dbReference type="EMBL" id="FUZA01000006">
    <property type="protein sequence ID" value="SKC09856.1"/>
    <property type="molecule type" value="Genomic_DNA"/>
</dbReference>
<keyword evidence="3 4" id="KW-0408">Iron</keyword>
<evidence type="ECO:0000256" key="1">
    <source>
        <dbReference type="ARBA" id="ARBA00022617"/>
    </source>
</evidence>
<dbReference type="PANTHER" id="PTHR40394:SF2">
    <property type="entry name" value="QUINOL:CYTOCHROME C OXIDOREDUCTASE MEMBRANE PROTEIN"/>
    <property type="match status" value="1"/>
</dbReference>
<dbReference type="GO" id="GO:0020037">
    <property type="term" value="F:heme binding"/>
    <property type="evidence" value="ECO:0007669"/>
    <property type="project" value="InterPro"/>
</dbReference>
<dbReference type="RefSeq" id="WP_082216664.1">
    <property type="nucleotide sequence ID" value="NZ_FUZA01000006.1"/>
</dbReference>
<dbReference type="Gene3D" id="1.10.760.10">
    <property type="entry name" value="Cytochrome c-like domain"/>
    <property type="match status" value="1"/>
</dbReference>
<evidence type="ECO:0000259" key="5">
    <source>
        <dbReference type="PROSITE" id="PS51007"/>
    </source>
</evidence>
<organism evidence="6 7">
    <name type="scientific">Dyadobacter psychrophilus</name>
    <dbReference type="NCBI Taxonomy" id="651661"/>
    <lineage>
        <taxon>Bacteria</taxon>
        <taxon>Pseudomonadati</taxon>
        <taxon>Bacteroidota</taxon>
        <taxon>Cytophagia</taxon>
        <taxon>Cytophagales</taxon>
        <taxon>Spirosomataceae</taxon>
        <taxon>Dyadobacter</taxon>
    </lineage>
</organism>
<dbReference type="AlphaFoldDB" id="A0A1T5GN60"/>
<dbReference type="STRING" id="651661.SAMN05660293_04162"/>
<keyword evidence="2 4" id="KW-0479">Metal-binding</keyword>
<protein>
    <submittedName>
        <fullName evidence="6">Cytochrome c, mono-and diheme variants</fullName>
    </submittedName>
</protein>
<dbReference type="SUPFAM" id="SSF46626">
    <property type="entry name" value="Cytochrome c"/>
    <property type="match status" value="1"/>
</dbReference>
<dbReference type="InterPro" id="IPR009056">
    <property type="entry name" value="Cyt_c-like_dom"/>
</dbReference>
<gene>
    <name evidence="6" type="ORF">SAMN05660293_04162</name>
</gene>
<dbReference type="PANTHER" id="PTHR40394">
    <property type="entry name" value="LIPOPROTEIN-RELATED"/>
    <property type="match status" value="1"/>
</dbReference>
<evidence type="ECO:0000256" key="3">
    <source>
        <dbReference type="ARBA" id="ARBA00023004"/>
    </source>
</evidence>
<dbReference type="PROSITE" id="PS51007">
    <property type="entry name" value="CYTC"/>
    <property type="match status" value="1"/>
</dbReference>